<dbReference type="AlphaFoldDB" id="A0A0G0HQY8"/>
<evidence type="ECO:0000313" key="3">
    <source>
        <dbReference type="Proteomes" id="UP000034603"/>
    </source>
</evidence>
<dbReference type="PATRIC" id="fig|1618546.3.peg.624"/>
<name>A0A0G0HQY8_9BACT</name>
<sequence>MDGINNSPEKLPIESGINTASPFARDPSKNNKITAAGIFVIVFSFMIFFGLYTFAKKDKSINIPKPGGSDSKSLEVKKFESEAEFKAFLVESKNLAGSAGYVSFGALEDSVSLPTIGGSMGLNAMEAPLMEKQTATVDRYSQTNVQVAGIDEPDILKTDGKNIFYSDSGGYFGTPMPFVLRQTVEDTQATVSEPSSGSGVSSSSKIIAPDSMPVYQNKVKVISAFPPGDLKKESEINGQGEMLLTNNILVVFNYNKISGYDVSNKKNPILKWSLDLDQESSSQIVTSRLKDGKIYLVTRNYVNDFTPCAIPVFAGDRLTIACTDIYHPGINVSVDSVVTAMVVDPQSGKIDKKISFVGSSGQSIVYMSQDNLYVTYAISEDATAFMYNFLVTKASDLFPQSVLEKLKKLNSYDISNSSKSQELQMILSQYQASLGKDERLRVENELQNRLKDYAKEHSRDLEKTGIVKVGLDKFEVTGTGSVSGNPLNQFSLDEYQNNLRIATTTGGSWGSMASESFSDVYVLDKDLKKSGEVLDLGVGERIYSVRFIEGRGYVVTFKQTDPFYVLDLANENNPKKVGELKIPGFSSYLHPLKNNLILGVGQEDRQVKLSIFDVSSPSDPKEVEKYNLDEYWTEVQNNHHAFLNDSEKEVFFIPGGKGGYVFSYKNGLSLTKAVADYSVKRALYINNYFYIVGDNKISVFNQSDWTLVNSLDLN</sequence>
<comment type="caution">
    <text evidence="2">The sequence shown here is derived from an EMBL/GenBank/DDBJ whole genome shotgun (WGS) entry which is preliminary data.</text>
</comment>
<keyword evidence="1" id="KW-0812">Transmembrane</keyword>
<dbReference type="EMBL" id="LBTR01000023">
    <property type="protein sequence ID" value="KKQ44617.1"/>
    <property type="molecule type" value="Genomic_DNA"/>
</dbReference>
<reference evidence="2 3" key="1">
    <citation type="journal article" date="2015" name="Nature">
        <title>rRNA introns, odd ribosomes, and small enigmatic genomes across a large radiation of phyla.</title>
        <authorList>
            <person name="Brown C.T."/>
            <person name="Hug L.A."/>
            <person name="Thomas B.C."/>
            <person name="Sharon I."/>
            <person name="Castelle C.J."/>
            <person name="Singh A."/>
            <person name="Wilkins M.J."/>
            <person name="Williams K.H."/>
            <person name="Banfield J.F."/>
        </authorList>
    </citation>
    <scope>NUCLEOTIDE SEQUENCE [LARGE SCALE GENOMIC DNA]</scope>
</reference>
<keyword evidence="1" id="KW-1133">Transmembrane helix</keyword>
<feature type="transmembrane region" description="Helical" evidence="1">
    <location>
        <begin position="33"/>
        <end position="55"/>
    </location>
</feature>
<evidence type="ECO:0000313" key="2">
    <source>
        <dbReference type="EMBL" id="KKQ44617.1"/>
    </source>
</evidence>
<evidence type="ECO:0000256" key="1">
    <source>
        <dbReference type="SAM" id="Phobius"/>
    </source>
</evidence>
<dbReference type="Proteomes" id="UP000034603">
    <property type="component" value="Unassembled WGS sequence"/>
</dbReference>
<gene>
    <name evidence="2" type="ORF">US62_C0023G0003</name>
</gene>
<evidence type="ECO:0008006" key="4">
    <source>
        <dbReference type="Google" id="ProtNLM"/>
    </source>
</evidence>
<accession>A0A0G0HQY8</accession>
<keyword evidence="1" id="KW-0472">Membrane</keyword>
<dbReference type="Pfam" id="PF09826">
    <property type="entry name" value="Beta_propel"/>
    <property type="match status" value="1"/>
</dbReference>
<dbReference type="InterPro" id="IPR019198">
    <property type="entry name" value="Beta_propeller_containing"/>
</dbReference>
<proteinExistence type="predicted"/>
<protein>
    <recommendedName>
        <fullName evidence="4">Beta propeller domain protein</fullName>
    </recommendedName>
</protein>
<dbReference type="InterPro" id="IPR011047">
    <property type="entry name" value="Quinoprotein_ADH-like_sf"/>
</dbReference>
<dbReference type="SUPFAM" id="SSF50998">
    <property type="entry name" value="Quinoprotein alcohol dehydrogenase-like"/>
    <property type="match status" value="1"/>
</dbReference>
<organism evidence="2 3">
    <name type="scientific">Candidatus Woesebacteria bacterium GW2011_GWA1_37_8</name>
    <dbReference type="NCBI Taxonomy" id="1618546"/>
    <lineage>
        <taxon>Bacteria</taxon>
        <taxon>Candidatus Woeseibacteriota</taxon>
    </lineage>
</organism>